<organism evidence="4 5">
    <name type="scientific">Acidiferrimicrobium australe</name>
    <dbReference type="NCBI Taxonomy" id="2664430"/>
    <lineage>
        <taxon>Bacteria</taxon>
        <taxon>Bacillati</taxon>
        <taxon>Actinomycetota</taxon>
        <taxon>Acidimicrobiia</taxon>
        <taxon>Acidimicrobiales</taxon>
        <taxon>Acidimicrobiaceae</taxon>
        <taxon>Acidiferrimicrobium</taxon>
    </lineage>
</organism>
<dbReference type="Proteomes" id="UP000437736">
    <property type="component" value="Unassembled WGS sequence"/>
</dbReference>
<feature type="domain" description="Putative glycogen debranching enzyme N-terminal" evidence="2">
    <location>
        <begin position="28"/>
        <end position="212"/>
    </location>
</feature>
<feature type="compositionally biased region" description="Pro residues" evidence="1">
    <location>
        <begin position="1"/>
        <end position="10"/>
    </location>
</feature>
<evidence type="ECO:0000313" key="4">
    <source>
        <dbReference type="EMBL" id="MST31404.1"/>
    </source>
</evidence>
<accession>A0ABW9QPU3</accession>
<reference evidence="4 5" key="1">
    <citation type="submission" date="2019-11" db="EMBL/GenBank/DDBJ databases">
        <title>Acidiferrimicrobium australis gen. nov., sp. nov., an acidophilic and obligately heterotrophic, member of the Actinobacteria that catalyses dissimilatory oxido- reduction of iron isolated from metal-rich acidic water in Chile.</title>
        <authorList>
            <person name="Gonzalez D."/>
            <person name="Huber K."/>
            <person name="Hedrich S."/>
            <person name="Rojas-Villalobos C."/>
            <person name="Quatrini R."/>
            <person name="Dinamarca M.A."/>
            <person name="Schwarz A."/>
            <person name="Canales C."/>
            <person name="Nancucheo I."/>
        </authorList>
    </citation>
    <scope>NUCLEOTIDE SEQUENCE [LARGE SCALE GENOMIC DNA]</scope>
    <source>
        <strain evidence="4 5">USS-CCA1</strain>
    </source>
</reference>
<comment type="caution">
    <text evidence="4">The sequence shown here is derived from an EMBL/GenBank/DDBJ whole genome shotgun (WGS) entry which is preliminary data.</text>
</comment>
<feature type="region of interest" description="Disordered" evidence="1">
    <location>
        <begin position="1"/>
        <end position="21"/>
    </location>
</feature>
<dbReference type="Pfam" id="PF14742">
    <property type="entry name" value="GDE_N_bis"/>
    <property type="match status" value="1"/>
</dbReference>
<dbReference type="InterPro" id="IPR054491">
    <property type="entry name" value="MGH1-like_GH"/>
</dbReference>
<evidence type="ECO:0000256" key="1">
    <source>
        <dbReference type="SAM" id="MobiDB-lite"/>
    </source>
</evidence>
<proteinExistence type="predicted"/>
<dbReference type="InterPro" id="IPR012341">
    <property type="entry name" value="6hp_glycosidase-like_sf"/>
</dbReference>
<dbReference type="EMBL" id="WJHE01000061">
    <property type="protein sequence ID" value="MST31404.1"/>
    <property type="molecule type" value="Genomic_DNA"/>
</dbReference>
<sequence>MEHVPAPTPTTSPADPGRQPYLHDRHVLVAGPALVISGPHGGLTGEPDGFYLADRRLLRSLAVEVAGTEVAPIAGHREGPAAAVFRAVVRGAGQHGADPAVTMTIERSLHPGLLRDHLVLANDGRQEATLQVRVTAEVDGATMSEVKSGATRGIPLDAVPAAPTAGGLRWHAAEDLVLAMEASPAPDAADAASSRLEWLVILPPGARWEADIHCRAERAPAPLFAAAGAGARPWSAPEVEGDDRLRRLLGTALGDLGAMLLQDPVPGAERPDVFVAAGAPWFLTLFGRDSLWAARMLLPVGTGLAAGTLRVLGRRQGVRTDQRTEEQPGKILHELRPEGTLGADSLPSRYFGTVDATPLWVTLLRDAWRWGMPPEEVEPLLGIAEAALAWMADDGDPDGDGFLEYAGASGSGLANQGWRDSSDSIRWHDGRLAEAPIALAEVQAYAYEAACAGAELLEAFGRPGADRWLAWAAALRRRFHARFWIDTAEGPIPAVALDGDGEAVDSVTSALGHLLGTGLLDAEQAAAVAERLVRPDLHAGYGLRTLSADAVGFNPLGYHTGSIWPHDTLIGAAGLAREGFADAAWSLVDGMLDAAAAFDYRLPELFAGHGRAAGPPVPYPAACRPQAWAA</sequence>
<evidence type="ECO:0000259" key="2">
    <source>
        <dbReference type="Pfam" id="PF14742"/>
    </source>
</evidence>
<dbReference type="SUPFAM" id="SSF48208">
    <property type="entry name" value="Six-hairpin glycosidases"/>
    <property type="match status" value="1"/>
</dbReference>
<protein>
    <submittedName>
        <fullName evidence="4">Amylo-alpha-1,6-glucosidase</fullName>
    </submittedName>
</protein>
<dbReference type="Gene3D" id="1.50.10.10">
    <property type="match status" value="1"/>
</dbReference>
<name>A0ABW9QPU3_9ACTN</name>
<dbReference type="InterPro" id="IPR008928">
    <property type="entry name" value="6-hairpin_glycosidase_sf"/>
</dbReference>
<evidence type="ECO:0000313" key="5">
    <source>
        <dbReference type="Proteomes" id="UP000437736"/>
    </source>
</evidence>
<evidence type="ECO:0000259" key="3">
    <source>
        <dbReference type="Pfam" id="PF22422"/>
    </source>
</evidence>
<keyword evidence="5" id="KW-1185">Reference proteome</keyword>
<gene>
    <name evidence="4" type="ORF">GHK86_01480</name>
</gene>
<dbReference type="Pfam" id="PF22422">
    <property type="entry name" value="MGH1-like_GH"/>
    <property type="match status" value="1"/>
</dbReference>
<dbReference type="InterPro" id="IPR032856">
    <property type="entry name" value="GDE_N_bis"/>
</dbReference>
<feature type="non-terminal residue" evidence="4">
    <location>
        <position position="630"/>
    </location>
</feature>
<feature type="domain" description="Mannosylglycerate hydrolase MGH1-like glycoside hydrolase" evidence="3">
    <location>
        <begin position="426"/>
        <end position="595"/>
    </location>
</feature>